<dbReference type="InterPro" id="IPR016181">
    <property type="entry name" value="Acyl_CoA_acyltransferase"/>
</dbReference>
<proteinExistence type="predicted"/>
<feature type="chain" id="PRO_5004834410" description="N-acetyltransferase domain-containing protein" evidence="1">
    <location>
        <begin position="25"/>
        <end position="266"/>
    </location>
</feature>
<dbReference type="EMBL" id="KI912111">
    <property type="protein sequence ID" value="ETS82529.1"/>
    <property type="molecule type" value="Genomic_DNA"/>
</dbReference>
<accession>W3X925</accession>
<dbReference type="SUPFAM" id="SSF55729">
    <property type="entry name" value="Acyl-CoA N-acyltransferases (Nat)"/>
    <property type="match status" value="1"/>
</dbReference>
<gene>
    <name evidence="2" type="ORF">PFICI_04405</name>
</gene>
<reference evidence="3" key="1">
    <citation type="journal article" date="2015" name="BMC Genomics">
        <title>Genomic and transcriptomic analysis of the endophytic fungus Pestalotiopsis fici reveals its lifestyle and high potential for synthesis of natural products.</title>
        <authorList>
            <person name="Wang X."/>
            <person name="Zhang X."/>
            <person name="Liu L."/>
            <person name="Xiang M."/>
            <person name="Wang W."/>
            <person name="Sun X."/>
            <person name="Che Y."/>
            <person name="Guo L."/>
            <person name="Liu G."/>
            <person name="Guo L."/>
            <person name="Wang C."/>
            <person name="Yin W.B."/>
            <person name="Stadler M."/>
            <person name="Zhang X."/>
            <person name="Liu X."/>
        </authorList>
    </citation>
    <scope>NUCLEOTIDE SEQUENCE [LARGE SCALE GENOMIC DNA]</scope>
    <source>
        <strain evidence="3">W106-1 / CGMCC3.15140</strain>
    </source>
</reference>
<evidence type="ECO:0008006" key="4">
    <source>
        <dbReference type="Google" id="ProtNLM"/>
    </source>
</evidence>
<evidence type="ECO:0000256" key="1">
    <source>
        <dbReference type="SAM" id="SignalP"/>
    </source>
</evidence>
<dbReference type="InParanoid" id="W3X925"/>
<name>W3X925_PESFW</name>
<keyword evidence="1" id="KW-0732">Signal</keyword>
<dbReference type="InterPro" id="IPR052523">
    <property type="entry name" value="Trichothecene_AcTrans"/>
</dbReference>
<dbReference type="RefSeq" id="XP_007831177.1">
    <property type="nucleotide sequence ID" value="XM_007832986.1"/>
</dbReference>
<dbReference type="HOGENOM" id="CLU_060131_2_0_1"/>
<protein>
    <recommendedName>
        <fullName evidence="4">N-acetyltransferase domain-containing protein</fullName>
    </recommendedName>
</protein>
<dbReference type="Gene3D" id="3.40.630.30">
    <property type="match status" value="1"/>
</dbReference>
<dbReference type="AlphaFoldDB" id="W3X925"/>
<sequence>MAPLSRLAVLIAAIISCSIRGCAAGLNQQYMGGDQLPFEFRAATIDDIDDMVTVFIEAFSVSPAWQYIHQFEDAYPGYTWHCTRDSWRDSYEKSGSNATFRVISVPDETAASGSRVVSFSIWEFNKTGGSDANRQSIWSMGNRTPSWANCSAHLDVNMTRVEDYVKQGAEAEDKYLNDVYDCQDYLALLATHPKWDGNGFAAVHLQWGMALADKTAIPTTLLATPAGYPLYKSLGFKDIYNQSINRLDGKGTFWHEIMVHFPEEGS</sequence>
<evidence type="ECO:0000313" key="2">
    <source>
        <dbReference type="EMBL" id="ETS82529.1"/>
    </source>
</evidence>
<dbReference type="PANTHER" id="PTHR42791">
    <property type="entry name" value="GNAT FAMILY ACETYLTRANSFERASE"/>
    <property type="match status" value="1"/>
</dbReference>
<dbReference type="Proteomes" id="UP000030651">
    <property type="component" value="Unassembled WGS sequence"/>
</dbReference>
<dbReference type="PANTHER" id="PTHR42791:SF2">
    <property type="entry name" value="N-ACETYLTRANSFERASE DOMAIN-CONTAINING PROTEIN"/>
    <property type="match status" value="1"/>
</dbReference>
<keyword evidence="3" id="KW-1185">Reference proteome</keyword>
<feature type="signal peptide" evidence="1">
    <location>
        <begin position="1"/>
        <end position="24"/>
    </location>
</feature>
<evidence type="ECO:0000313" key="3">
    <source>
        <dbReference type="Proteomes" id="UP000030651"/>
    </source>
</evidence>
<dbReference type="eggNOG" id="ENOG502T33F">
    <property type="taxonomic scope" value="Eukaryota"/>
</dbReference>
<dbReference type="GeneID" id="19269418"/>
<organism evidence="2 3">
    <name type="scientific">Pestalotiopsis fici (strain W106-1 / CGMCC3.15140)</name>
    <dbReference type="NCBI Taxonomy" id="1229662"/>
    <lineage>
        <taxon>Eukaryota</taxon>
        <taxon>Fungi</taxon>
        <taxon>Dikarya</taxon>
        <taxon>Ascomycota</taxon>
        <taxon>Pezizomycotina</taxon>
        <taxon>Sordariomycetes</taxon>
        <taxon>Xylariomycetidae</taxon>
        <taxon>Amphisphaeriales</taxon>
        <taxon>Sporocadaceae</taxon>
        <taxon>Pestalotiopsis</taxon>
    </lineage>
</organism>
<dbReference type="OMA" id="WDGNGFA"/>
<dbReference type="KEGG" id="pfy:PFICI_04405"/>
<dbReference type="OrthoDB" id="4738875at2759"/>
<dbReference type="PROSITE" id="PS51257">
    <property type="entry name" value="PROKAR_LIPOPROTEIN"/>
    <property type="match status" value="1"/>
</dbReference>